<dbReference type="EMBL" id="AEUD01000005">
    <property type="protein sequence ID" value="EGD55629.1"/>
    <property type="molecule type" value="Genomic_DNA"/>
</dbReference>
<accession>F1YI75</accession>
<proteinExistence type="predicted"/>
<dbReference type="EC" id="3.2.2.23" evidence="1"/>
<evidence type="ECO:0000313" key="2">
    <source>
        <dbReference type="Proteomes" id="UP000035065"/>
    </source>
</evidence>
<dbReference type="STRING" id="644548.SCNU_07948"/>
<dbReference type="InterPro" id="IPR035937">
    <property type="entry name" value="FPG_N"/>
</dbReference>
<sequence length="53" mass="6101">MDDDHELRFVDQRTFGGWHLDDLVDTGPRRLPGSVAHIAPDPFEVAFYRDAVF</sequence>
<protein>
    <submittedName>
        <fullName evidence="1">Formamidopyrimidine/5-formyluracil/ 5-hydroxymethyluracil DNA glycosylase</fullName>
        <ecNumber evidence="1">3.2.2.23</ecNumber>
    </submittedName>
</protein>
<keyword evidence="1" id="KW-0378">Hydrolase</keyword>
<dbReference type="RefSeq" id="WP_009678827.1">
    <property type="nucleotide sequence ID" value="NZ_AEUD01000005.1"/>
</dbReference>
<comment type="caution">
    <text evidence="1">The sequence shown here is derived from an EMBL/GenBank/DDBJ whole genome shotgun (WGS) entry which is preliminary data.</text>
</comment>
<dbReference type="eggNOG" id="COG0266">
    <property type="taxonomic scope" value="Bacteria"/>
</dbReference>
<dbReference type="GO" id="GO:0008534">
    <property type="term" value="F:oxidized purine nucleobase lesion DNA N-glycosylase activity"/>
    <property type="evidence" value="ECO:0007669"/>
    <property type="project" value="UniProtKB-EC"/>
</dbReference>
<name>F1YI75_9ACTN</name>
<gene>
    <name evidence="1" type="ORF">SCNU_07948</name>
</gene>
<dbReference type="Proteomes" id="UP000035065">
    <property type="component" value="Unassembled WGS sequence"/>
</dbReference>
<keyword evidence="1" id="KW-0326">Glycosidase</keyword>
<keyword evidence="2" id="KW-1185">Reference proteome</keyword>
<dbReference type="AlphaFoldDB" id="F1YI75"/>
<dbReference type="SUPFAM" id="SSF81624">
    <property type="entry name" value="N-terminal domain of MutM-like DNA repair proteins"/>
    <property type="match status" value="1"/>
</dbReference>
<organism evidence="1 2">
    <name type="scientific">Gordonia neofelifaecis NRRL B-59395</name>
    <dbReference type="NCBI Taxonomy" id="644548"/>
    <lineage>
        <taxon>Bacteria</taxon>
        <taxon>Bacillati</taxon>
        <taxon>Actinomycetota</taxon>
        <taxon>Actinomycetes</taxon>
        <taxon>Mycobacteriales</taxon>
        <taxon>Gordoniaceae</taxon>
        <taxon>Gordonia</taxon>
    </lineage>
</organism>
<reference evidence="1 2" key="1">
    <citation type="journal article" date="2011" name="J. Bacteriol.">
        <title>Draft Genome Sequence of Gordonia neofelifaecis NRRL B-59395, a Cholesterol-Degrading Actinomycete.</title>
        <authorList>
            <person name="Ge F."/>
            <person name="Li W."/>
            <person name="Chen G."/>
            <person name="Liu Y."/>
            <person name="Zhang G."/>
            <person name="Yong B."/>
            <person name="Wang Q."/>
            <person name="Wang N."/>
            <person name="Huang Z."/>
            <person name="Li W."/>
            <person name="Wang J."/>
            <person name="Wu C."/>
            <person name="Xie Q."/>
            <person name="Liu G."/>
        </authorList>
    </citation>
    <scope>NUCLEOTIDE SEQUENCE [LARGE SCALE GENOMIC DNA]</scope>
    <source>
        <strain evidence="1 2">NRRL B-59395</strain>
    </source>
</reference>
<evidence type="ECO:0000313" key="1">
    <source>
        <dbReference type="EMBL" id="EGD55629.1"/>
    </source>
</evidence>